<dbReference type="AlphaFoldDB" id="A0ABD3A826"/>
<keyword evidence="1" id="KW-0143">Chaperone</keyword>
<comment type="caution">
    <text evidence="3">The sequence shown here is derived from an EMBL/GenBank/DDBJ whole genome shotgun (WGS) entry which is preliminary data.</text>
</comment>
<evidence type="ECO:0000313" key="4">
    <source>
        <dbReference type="Proteomes" id="UP001630127"/>
    </source>
</evidence>
<sequence length="199" mass="22405">MEEVKTINQEIGEPKFDTLRFGLQSVKGEIVGSHPLESAYNTAKVRQQQTKRQILANAYGSAFPLKMEFDRQILSKRFQRPPGAIPSSYLGLEAMTGALEDFGFEDYLNDPRDSENFCPADMHHGMEMSLEFLTYYVEQLDSDLNMTSVVSLARSTKASPATNPNFGKPISPNQPHIYSTAVKWDSQDRLDLDNIISFS</sequence>
<evidence type="ECO:0000313" key="3">
    <source>
        <dbReference type="EMBL" id="KAL3526690.1"/>
    </source>
</evidence>
<accession>A0ABD3A826</accession>
<dbReference type="PANTHER" id="PTHR12828:SF3">
    <property type="entry name" value="PROTEASOME MATURATION PROTEIN"/>
    <property type="match status" value="1"/>
</dbReference>
<comment type="similarity">
    <text evidence="2">Belongs to the POMP/UMP1 family.</text>
</comment>
<dbReference type="InterPro" id="IPR008012">
    <property type="entry name" value="Ump1"/>
</dbReference>
<dbReference type="EMBL" id="JBJUIK010000005">
    <property type="protein sequence ID" value="KAL3526690.1"/>
    <property type="molecule type" value="Genomic_DNA"/>
</dbReference>
<dbReference type="Pfam" id="PF05348">
    <property type="entry name" value="UMP1"/>
    <property type="match status" value="1"/>
</dbReference>
<keyword evidence="4" id="KW-1185">Reference proteome</keyword>
<dbReference type="PANTHER" id="PTHR12828">
    <property type="entry name" value="PROTEASOME MATURATION PROTEIN UMP1"/>
    <property type="match status" value="1"/>
</dbReference>
<evidence type="ECO:0008006" key="5">
    <source>
        <dbReference type="Google" id="ProtNLM"/>
    </source>
</evidence>
<proteinExistence type="inferred from homology"/>
<dbReference type="Proteomes" id="UP001630127">
    <property type="component" value="Unassembled WGS sequence"/>
</dbReference>
<protein>
    <recommendedName>
        <fullName evidence="5">Proteasome maturation factor UMP1</fullName>
    </recommendedName>
</protein>
<gene>
    <name evidence="3" type="ORF">ACH5RR_011346</name>
</gene>
<evidence type="ECO:0000256" key="2">
    <source>
        <dbReference type="ARBA" id="ARBA00043974"/>
    </source>
</evidence>
<reference evidence="3 4" key="1">
    <citation type="submission" date="2024-11" db="EMBL/GenBank/DDBJ databases">
        <title>A near-complete genome assembly of Cinchona calisaya.</title>
        <authorList>
            <person name="Lian D.C."/>
            <person name="Zhao X.W."/>
            <person name="Wei L."/>
        </authorList>
    </citation>
    <scope>NUCLEOTIDE SEQUENCE [LARGE SCALE GENOMIC DNA]</scope>
    <source>
        <tissue evidence="3">Nenye</tissue>
    </source>
</reference>
<name>A0ABD3A826_9GENT</name>
<evidence type="ECO:0000256" key="1">
    <source>
        <dbReference type="ARBA" id="ARBA00023186"/>
    </source>
</evidence>
<organism evidence="3 4">
    <name type="scientific">Cinchona calisaya</name>
    <dbReference type="NCBI Taxonomy" id="153742"/>
    <lineage>
        <taxon>Eukaryota</taxon>
        <taxon>Viridiplantae</taxon>
        <taxon>Streptophyta</taxon>
        <taxon>Embryophyta</taxon>
        <taxon>Tracheophyta</taxon>
        <taxon>Spermatophyta</taxon>
        <taxon>Magnoliopsida</taxon>
        <taxon>eudicotyledons</taxon>
        <taxon>Gunneridae</taxon>
        <taxon>Pentapetalae</taxon>
        <taxon>asterids</taxon>
        <taxon>lamiids</taxon>
        <taxon>Gentianales</taxon>
        <taxon>Rubiaceae</taxon>
        <taxon>Cinchonoideae</taxon>
        <taxon>Cinchoneae</taxon>
        <taxon>Cinchona</taxon>
    </lineage>
</organism>